<evidence type="ECO:0000256" key="1">
    <source>
        <dbReference type="ARBA" id="ARBA00022729"/>
    </source>
</evidence>
<comment type="caution">
    <text evidence="4">The sequence shown here is derived from an EMBL/GenBank/DDBJ whole genome shotgun (WGS) entry which is preliminary data.</text>
</comment>
<evidence type="ECO:0000259" key="2">
    <source>
        <dbReference type="Pfam" id="PF00149"/>
    </source>
</evidence>
<evidence type="ECO:0000313" key="5">
    <source>
        <dbReference type="Proteomes" id="UP001319080"/>
    </source>
</evidence>
<dbReference type="PROSITE" id="PS51257">
    <property type="entry name" value="PROKAR_LIPOPROTEIN"/>
    <property type="match status" value="1"/>
</dbReference>
<evidence type="ECO:0000313" key="4">
    <source>
        <dbReference type="EMBL" id="MBT1708614.1"/>
    </source>
</evidence>
<reference evidence="4 5" key="1">
    <citation type="submission" date="2021-05" db="EMBL/GenBank/DDBJ databases">
        <title>A Polyphasic approach of four new species of the genus Ohtaekwangia: Ohtaekwangia histidinii sp. nov., Ohtaekwangia cretensis sp. nov., Ohtaekwangia indiensis sp. nov., Ohtaekwangia reichenbachii sp. nov. from diverse environment.</title>
        <authorList>
            <person name="Octaviana S."/>
        </authorList>
    </citation>
    <scope>NUCLEOTIDE SEQUENCE [LARGE SCALE GENOMIC DNA]</scope>
    <source>
        <strain evidence="4 5">PWU5</strain>
    </source>
</reference>
<dbReference type="EMBL" id="JAHESE010000007">
    <property type="protein sequence ID" value="MBT1708614.1"/>
    <property type="molecule type" value="Genomic_DNA"/>
</dbReference>
<accession>A0AAP2GPV1</accession>
<organism evidence="4 5">
    <name type="scientific">Dawidia cretensis</name>
    <dbReference type="NCBI Taxonomy" id="2782350"/>
    <lineage>
        <taxon>Bacteria</taxon>
        <taxon>Pseudomonadati</taxon>
        <taxon>Bacteroidota</taxon>
        <taxon>Cytophagia</taxon>
        <taxon>Cytophagales</taxon>
        <taxon>Chryseotaleaceae</taxon>
        <taxon>Dawidia</taxon>
    </lineage>
</organism>
<dbReference type="Proteomes" id="UP001319080">
    <property type="component" value="Unassembled WGS sequence"/>
</dbReference>
<dbReference type="RefSeq" id="WP_254084204.1">
    <property type="nucleotide sequence ID" value="NZ_JAHESE010000007.1"/>
</dbReference>
<dbReference type="Gene3D" id="2.60.40.380">
    <property type="entry name" value="Purple acid phosphatase-like, N-terminal"/>
    <property type="match status" value="1"/>
</dbReference>
<dbReference type="Pfam" id="PF00149">
    <property type="entry name" value="Metallophos"/>
    <property type="match status" value="1"/>
</dbReference>
<dbReference type="Gene3D" id="3.60.21.10">
    <property type="match status" value="1"/>
</dbReference>
<dbReference type="CDD" id="cd00063">
    <property type="entry name" value="FN3"/>
    <property type="match status" value="1"/>
</dbReference>
<dbReference type="PANTHER" id="PTHR22953">
    <property type="entry name" value="ACID PHOSPHATASE RELATED"/>
    <property type="match status" value="1"/>
</dbReference>
<dbReference type="InterPro" id="IPR004843">
    <property type="entry name" value="Calcineurin-like_PHP"/>
</dbReference>
<protein>
    <submittedName>
        <fullName evidence="4">Fibronectin type III domain-containing protein</fullName>
    </submittedName>
</protein>
<dbReference type="GO" id="GO:0046872">
    <property type="term" value="F:metal ion binding"/>
    <property type="evidence" value="ECO:0007669"/>
    <property type="project" value="InterPro"/>
</dbReference>
<feature type="domain" description="Purple acid phosphatase N-terminal" evidence="3">
    <location>
        <begin position="233"/>
        <end position="330"/>
    </location>
</feature>
<gene>
    <name evidence="4" type="ORF">KK062_10285</name>
</gene>
<keyword evidence="5" id="KW-1185">Reference proteome</keyword>
<dbReference type="InterPro" id="IPR039331">
    <property type="entry name" value="PAPs-like"/>
</dbReference>
<sequence>MTIDRPFGKWCTCLVLVILLYACGEKADTVSALSVHEVMDSVITRLYAQVPAEQFDSIDDAFMLRFLTPEEKKVLATRYQYFRVNVPAVVSLMRHKDQQTVPFWLEDTGFIRSEKIVKNEEYEYEVWQKQFEPGLVQLGINGFDKHRPVYFVSVGPVNAADELKITDAFPEQFPTVSMKVGAFTYHDWPGLELTAVPPELVGQPLFTTVRGRAREAHVVGAFRETLFPSSARPDQVMLTWSGDPQTTMDIQWRTRPGVKGSAVRYWVAGTADTLEAKAVSNTLQDRMLYNDRYIQRHTAQLQALKPGTTYAYTVGAGSGNDWSPAATFGTAEDAGKGFSFIWFGDTHCFLDSGRMITLADQQQKDIAFYSIAGDIVSTGLYRDEWDRLFRYSGEAFSRKPLMPVPGNHDRQDGLGAQLYYDLFSLPHNGPPRVEPEASYAFEYGDALFLMIDATSEVTDHTAWIEEKLKGTKASWKFAMFHFPPYNFEEPYQDIQQAWVPLFDKYHVDLVMGGHIHYYMRSNPMAGGNVMNSFDQGTVYTISISIPSEHNDIGIEPYAAVRYKDGYFYQRVDIAGDVLSYRTFDDKGTLKDSFTIRKKQK</sequence>
<dbReference type="InterPro" id="IPR003961">
    <property type="entry name" value="FN3_dom"/>
</dbReference>
<dbReference type="SUPFAM" id="SSF49363">
    <property type="entry name" value="Purple acid phosphatase, N-terminal domain"/>
    <property type="match status" value="1"/>
</dbReference>
<dbReference type="GO" id="GO:0003993">
    <property type="term" value="F:acid phosphatase activity"/>
    <property type="evidence" value="ECO:0007669"/>
    <property type="project" value="InterPro"/>
</dbReference>
<feature type="domain" description="Calcineurin-like phosphoesterase" evidence="2">
    <location>
        <begin position="340"/>
        <end position="518"/>
    </location>
</feature>
<dbReference type="SUPFAM" id="SSF56300">
    <property type="entry name" value="Metallo-dependent phosphatases"/>
    <property type="match status" value="1"/>
</dbReference>
<dbReference type="AlphaFoldDB" id="A0AAP2GPV1"/>
<dbReference type="PANTHER" id="PTHR22953:SF153">
    <property type="entry name" value="PURPLE ACID PHOSPHATASE"/>
    <property type="match status" value="1"/>
</dbReference>
<dbReference type="InterPro" id="IPR029052">
    <property type="entry name" value="Metallo-depent_PP-like"/>
</dbReference>
<keyword evidence="1" id="KW-0732">Signal</keyword>
<dbReference type="InterPro" id="IPR015914">
    <property type="entry name" value="PAPs_N"/>
</dbReference>
<dbReference type="InterPro" id="IPR008963">
    <property type="entry name" value="Purple_acid_Pase-like_N"/>
</dbReference>
<name>A0AAP2GPV1_9BACT</name>
<evidence type="ECO:0000259" key="3">
    <source>
        <dbReference type="Pfam" id="PF16656"/>
    </source>
</evidence>
<dbReference type="Pfam" id="PF16656">
    <property type="entry name" value="Pur_ac_phosph_N"/>
    <property type="match status" value="1"/>
</dbReference>
<proteinExistence type="predicted"/>